<sequence length="414" mass="48277">MQLEVLYTMLERPPVATAKEDLEAYAFALNSTVRHLMEKINAEYLYWDQVKYLTKEDPSTNRMLWFAVKKLRMFNYKHIQFGHYSFRYILTNEILGLLHELDMGIGGTLSAESIIPAQDKNKYLMRSIMEEAIASSQMEGASTTRKVAKEMLRKNDKPQNKGQQMILNNYQTINYIKDIAQTDFALERLKEAHRLMTVNTLDNANEEGVIRKNDNILVLDGITGSIAHNPPPFTEVDELLNDLEVFFNKSGDYFIHPILKGIIIHFMLAYIHPFSDGNGRTARSLFYWYLIKQGYWMMEYLSISRIIYKSKRQYEKAFLCTEYDENDLTYFILYHLKTMKNAFEELKLYLKRKTEESNSISLITQIQGINLRQAQILDIITKSPTMILTVKEIENRFAVSNQTAKTNLAQLVQL</sequence>
<dbReference type="EMBL" id="SNRY01005420">
    <property type="protein sequence ID" value="KAA6315001.1"/>
    <property type="molecule type" value="Genomic_DNA"/>
</dbReference>
<keyword evidence="2" id="KW-0808">Transferase</keyword>
<dbReference type="PROSITE" id="PS51459">
    <property type="entry name" value="FIDO"/>
    <property type="match status" value="1"/>
</dbReference>
<keyword evidence="2" id="KW-0548">Nucleotidyltransferase</keyword>
<proteinExistence type="predicted"/>
<accession>A0A5J4Q261</accession>
<evidence type="ECO:0000313" key="2">
    <source>
        <dbReference type="EMBL" id="KAA6315001.1"/>
    </source>
</evidence>
<dbReference type="GO" id="GO:0016779">
    <property type="term" value="F:nucleotidyltransferase activity"/>
    <property type="evidence" value="ECO:0007669"/>
    <property type="project" value="UniProtKB-KW"/>
</dbReference>
<dbReference type="PANTHER" id="PTHR13504">
    <property type="entry name" value="FIDO DOMAIN-CONTAINING PROTEIN DDB_G0283145"/>
    <property type="match status" value="1"/>
</dbReference>
<dbReference type="PANTHER" id="PTHR13504:SF38">
    <property type="entry name" value="FIDO DOMAIN-CONTAINING PROTEIN"/>
    <property type="match status" value="1"/>
</dbReference>
<dbReference type="InterPro" id="IPR036597">
    <property type="entry name" value="Fido-like_dom_sf"/>
</dbReference>
<dbReference type="EC" id="2.7.7.-" evidence="2"/>
<dbReference type="Gene3D" id="1.10.3290.10">
    <property type="entry name" value="Fido-like domain"/>
    <property type="match status" value="1"/>
</dbReference>
<gene>
    <name evidence="2" type="ORF">EZS27_034473</name>
</gene>
<evidence type="ECO:0000259" key="1">
    <source>
        <dbReference type="PROSITE" id="PS51459"/>
    </source>
</evidence>
<dbReference type="AlphaFoldDB" id="A0A5J4Q261"/>
<name>A0A5J4Q261_9ZZZZ</name>
<dbReference type="InterPro" id="IPR040198">
    <property type="entry name" value="Fido_containing"/>
</dbReference>
<protein>
    <submittedName>
        <fullName evidence="2">Adenosine monophosphate-protein transferase SoFic</fullName>
        <ecNumber evidence="2">2.7.7.-</ecNumber>
    </submittedName>
</protein>
<reference evidence="2" key="1">
    <citation type="submission" date="2019-03" db="EMBL/GenBank/DDBJ databases">
        <title>Single cell metagenomics reveals metabolic interactions within the superorganism composed of flagellate Streblomastix strix and complex community of Bacteroidetes bacteria on its surface.</title>
        <authorList>
            <person name="Treitli S.C."/>
            <person name="Kolisko M."/>
            <person name="Husnik F."/>
            <person name="Keeling P."/>
            <person name="Hampl V."/>
        </authorList>
    </citation>
    <scope>NUCLEOTIDE SEQUENCE</scope>
    <source>
        <strain evidence="2">STM</strain>
    </source>
</reference>
<comment type="caution">
    <text evidence="2">The sequence shown here is derived from an EMBL/GenBank/DDBJ whole genome shotgun (WGS) entry which is preliminary data.</text>
</comment>
<organism evidence="2">
    <name type="scientific">termite gut metagenome</name>
    <dbReference type="NCBI Taxonomy" id="433724"/>
    <lineage>
        <taxon>unclassified sequences</taxon>
        <taxon>metagenomes</taxon>
        <taxon>organismal metagenomes</taxon>
    </lineage>
</organism>
<dbReference type="Pfam" id="PF02661">
    <property type="entry name" value="Fic"/>
    <property type="match status" value="1"/>
</dbReference>
<feature type="domain" description="Fido" evidence="1">
    <location>
        <begin position="184"/>
        <end position="337"/>
    </location>
</feature>
<dbReference type="InterPro" id="IPR003812">
    <property type="entry name" value="Fido"/>
</dbReference>
<dbReference type="SUPFAM" id="SSF140931">
    <property type="entry name" value="Fic-like"/>
    <property type="match status" value="1"/>
</dbReference>